<keyword evidence="2" id="KW-0732">Signal</keyword>
<dbReference type="Pfam" id="PF16142">
    <property type="entry name" value="DUF4850"/>
    <property type="match status" value="1"/>
</dbReference>
<feature type="signal peptide" evidence="2">
    <location>
        <begin position="1"/>
        <end position="21"/>
    </location>
</feature>
<gene>
    <name evidence="3" type="ORF">GC093_30090</name>
</gene>
<evidence type="ECO:0000313" key="4">
    <source>
        <dbReference type="Proteomes" id="UP000641588"/>
    </source>
</evidence>
<keyword evidence="4" id="KW-1185">Reference proteome</keyword>
<evidence type="ECO:0000256" key="1">
    <source>
        <dbReference type="SAM" id="MobiDB-lite"/>
    </source>
</evidence>
<dbReference type="InterPro" id="IPR032322">
    <property type="entry name" value="DUF4850"/>
</dbReference>
<reference evidence="3" key="1">
    <citation type="submission" date="2019-10" db="EMBL/GenBank/DDBJ databases">
        <title>Description of Paenibacillus glebae sp. nov.</title>
        <authorList>
            <person name="Carlier A."/>
            <person name="Qi S."/>
        </authorList>
    </citation>
    <scope>NUCLEOTIDE SEQUENCE</scope>
    <source>
        <strain evidence="3">LMG 31456</strain>
    </source>
</reference>
<dbReference type="AlphaFoldDB" id="A0A972H0A4"/>
<feature type="region of interest" description="Disordered" evidence="1">
    <location>
        <begin position="39"/>
        <end position="93"/>
    </location>
</feature>
<feature type="compositionally biased region" description="Low complexity" evidence="1">
    <location>
        <begin position="61"/>
        <end position="91"/>
    </location>
</feature>
<feature type="compositionally biased region" description="Polar residues" evidence="1">
    <location>
        <begin position="39"/>
        <end position="57"/>
    </location>
</feature>
<dbReference type="Proteomes" id="UP000641588">
    <property type="component" value="Unassembled WGS sequence"/>
</dbReference>
<proteinExistence type="predicted"/>
<dbReference type="PROSITE" id="PS51257">
    <property type="entry name" value="PROKAR_LIPOPROTEIN"/>
    <property type="match status" value="1"/>
</dbReference>
<sequence>MQTIIWKRCLLIISIALVAIASSGCEGNRASDTSALIEAQQTAGSSPETLMPSSSIPTAEPAVTSTPTSIAAPAVTSSPTSAPAPAVTSSPKVTSIRTEVPLSDNTELKADQKLEVQSDFKPSQGAAGKVDKQQLAVDCGKLAFEKEGGTANVQLPLICIRASYGVDDLGHPITIAPREPLKAVSYSILAELHDQLAAYWMNFGDNVHGVLLLAPKGWKVISGAVGANGSSAVRLENPKDPQQFITYMDSGGCQGCIIANIGAYFPEMHDWAEKQGFTPDPVADMKKQTLLNPNLMTYSKKSPIDGYELNGIAYQEHGEGGGTFRMQEVQLPAANHGLARAMLNLFVALNPGAAQ</sequence>
<evidence type="ECO:0000256" key="2">
    <source>
        <dbReference type="SAM" id="SignalP"/>
    </source>
</evidence>
<feature type="chain" id="PRO_5037605833" evidence="2">
    <location>
        <begin position="22"/>
        <end position="355"/>
    </location>
</feature>
<name>A0A972H0A4_9BACL</name>
<dbReference type="RefSeq" id="WP_171655699.1">
    <property type="nucleotide sequence ID" value="NZ_WHOD01000113.1"/>
</dbReference>
<accession>A0A972H0A4</accession>
<protein>
    <submittedName>
        <fullName evidence="3">DUF4850 domain-containing protein</fullName>
    </submittedName>
</protein>
<organism evidence="3 4">
    <name type="scientific">Paenibacillus foliorum</name>
    <dbReference type="NCBI Taxonomy" id="2654974"/>
    <lineage>
        <taxon>Bacteria</taxon>
        <taxon>Bacillati</taxon>
        <taxon>Bacillota</taxon>
        <taxon>Bacilli</taxon>
        <taxon>Bacillales</taxon>
        <taxon>Paenibacillaceae</taxon>
        <taxon>Paenibacillus</taxon>
    </lineage>
</organism>
<dbReference type="EMBL" id="WHOD01000113">
    <property type="protein sequence ID" value="NOU97443.1"/>
    <property type="molecule type" value="Genomic_DNA"/>
</dbReference>
<evidence type="ECO:0000313" key="3">
    <source>
        <dbReference type="EMBL" id="NOU97443.1"/>
    </source>
</evidence>
<comment type="caution">
    <text evidence="3">The sequence shown here is derived from an EMBL/GenBank/DDBJ whole genome shotgun (WGS) entry which is preliminary data.</text>
</comment>